<proteinExistence type="predicted"/>
<dbReference type="AlphaFoldDB" id="D7L1P7"/>
<accession>D7L1P7</accession>
<keyword evidence="2" id="KW-1185">Reference proteome</keyword>
<protein>
    <submittedName>
        <fullName evidence="1">Predicted protein</fullName>
    </submittedName>
</protein>
<reference evidence="2" key="1">
    <citation type="journal article" date="2011" name="Nat. Genet.">
        <title>The Arabidopsis lyrata genome sequence and the basis of rapid genome size change.</title>
        <authorList>
            <person name="Hu T.T."/>
            <person name="Pattyn P."/>
            <person name="Bakker E.G."/>
            <person name="Cao J."/>
            <person name="Cheng J.-F."/>
            <person name="Clark R.M."/>
            <person name="Fahlgren N."/>
            <person name="Fawcett J.A."/>
            <person name="Grimwood J."/>
            <person name="Gundlach H."/>
            <person name="Haberer G."/>
            <person name="Hollister J.D."/>
            <person name="Ossowski S."/>
            <person name="Ottilar R.P."/>
            <person name="Salamov A.A."/>
            <person name="Schneeberger K."/>
            <person name="Spannagl M."/>
            <person name="Wang X."/>
            <person name="Yang L."/>
            <person name="Nasrallah M.E."/>
            <person name="Bergelson J."/>
            <person name="Carrington J.C."/>
            <person name="Gaut B.S."/>
            <person name="Schmutz J."/>
            <person name="Mayer K.F.X."/>
            <person name="Van de Peer Y."/>
            <person name="Grigoriev I.V."/>
            <person name="Nordborg M."/>
            <person name="Weigel D."/>
            <person name="Guo Y.-L."/>
        </authorList>
    </citation>
    <scope>NUCLEOTIDE SEQUENCE [LARGE SCALE GENOMIC DNA]</scope>
    <source>
        <strain evidence="2">cv. MN47</strain>
    </source>
</reference>
<gene>
    <name evidence="1" type="ORF">ARALYDRAFT_898716</name>
</gene>
<dbReference type="Gramene" id="scaffold_302686.1">
    <property type="protein sequence ID" value="scaffold_302686.1"/>
    <property type="gene ID" value="scaffold_302686.1"/>
</dbReference>
<name>D7L1P7_ARALL</name>
<sequence length="56" mass="6224">MAAVDVAAGAAAGIQSPKLNHRKSRSVEDWLTAEDWQVMFVNWDIFLPINQALIPM</sequence>
<evidence type="ECO:0000313" key="1">
    <source>
        <dbReference type="EMBL" id="EFH61762.1"/>
    </source>
</evidence>
<dbReference type="Proteomes" id="UP000008694">
    <property type="component" value="Unassembled WGS sequence"/>
</dbReference>
<evidence type="ECO:0000313" key="2">
    <source>
        <dbReference type="Proteomes" id="UP000008694"/>
    </source>
</evidence>
<dbReference type="EMBL" id="GL348715">
    <property type="protein sequence ID" value="EFH61762.1"/>
    <property type="molecule type" value="Genomic_DNA"/>
</dbReference>
<dbReference type="HOGENOM" id="CLU_3016943_0_0_1"/>
<organism evidence="2">
    <name type="scientific">Arabidopsis lyrata subsp. lyrata</name>
    <name type="common">Lyre-leaved rock-cress</name>
    <dbReference type="NCBI Taxonomy" id="81972"/>
    <lineage>
        <taxon>Eukaryota</taxon>
        <taxon>Viridiplantae</taxon>
        <taxon>Streptophyta</taxon>
        <taxon>Embryophyta</taxon>
        <taxon>Tracheophyta</taxon>
        <taxon>Spermatophyta</taxon>
        <taxon>Magnoliopsida</taxon>
        <taxon>eudicotyledons</taxon>
        <taxon>Gunneridae</taxon>
        <taxon>Pentapetalae</taxon>
        <taxon>rosids</taxon>
        <taxon>malvids</taxon>
        <taxon>Brassicales</taxon>
        <taxon>Brassicaceae</taxon>
        <taxon>Camelineae</taxon>
        <taxon>Arabidopsis</taxon>
    </lineage>
</organism>